<protein>
    <recommendedName>
        <fullName evidence="3">DUF3990 domain-containing protein</fullName>
    </recommendedName>
</protein>
<organism evidence="1 2">
    <name type="scientific">Longimicrobium terrae</name>
    <dbReference type="NCBI Taxonomy" id="1639882"/>
    <lineage>
        <taxon>Bacteria</taxon>
        <taxon>Pseudomonadati</taxon>
        <taxon>Gemmatimonadota</taxon>
        <taxon>Longimicrobiia</taxon>
        <taxon>Longimicrobiales</taxon>
        <taxon>Longimicrobiaceae</taxon>
        <taxon>Longimicrobium</taxon>
    </lineage>
</organism>
<name>A0A841GRQ8_9BACT</name>
<evidence type="ECO:0000313" key="2">
    <source>
        <dbReference type="Proteomes" id="UP000582837"/>
    </source>
</evidence>
<dbReference type="SUPFAM" id="SSF56399">
    <property type="entry name" value="ADP-ribosylation"/>
    <property type="match status" value="1"/>
</dbReference>
<sequence length="172" mass="18790">MLFPPPPWTNGPIRLYHGTGLASATEILATGVVVSRGRPGTDFGPGFYTTTLERQAQTWAYEQADRDNAPAAVVALDLSREDLAGLATLSFVRGDFAAEDFWSFVVHCRLALDGGHARWGGNKLYDVVAGPVSSFWKQRLLIANVDQISFHSFAAQNILNAAPKEISWISNR</sequence>
<gene>
    <name evidence="1" type="ORF">HNQ61_001467</name>
</gene>
<comment type="caution">
    <text evidence="1">The sequence shown here is derived from an EMBL/GenBank/DDBJ whole genome shotgun (WGS) entry which is preliminary data.</text>
</comment>
<keyword evidence="2" id="KW-1185">Reference proteome</keyword>
<dbReference type="Pfam" id="PF13151">
    <property type="entry name" value="DUF3990"/>
    <property type="match status" value="1"/>
</dbReference>
<reference evidence="1 2" key="1">
    <citation type="submission" date="2020-08" db="EMBL/GenBank/DDBJ databases">
        <title>Genomic Encyclopedia of Type Strains, Phase IV (KMG-IV): sequencing the most valuable type-strain genomes for metagenomic binning, comparative biology and taxonomic classification.</title>
        <authorList>
            <person name="Goeker M."/>
        </authorList>
    </citation>
    <scope>NUCLEOTIDE SEQUENCE [LARGE SCALE GENOMIC DNA]</scope>
    <source>
        <strain evidence="1 2">DSM 29007</strain>
    </source>
</reference>
<proteinExistence type="predicted"/>
<evidence type="ECO:0000313" key="1">
    <source>
        <dbReference type="EMBL" id="MBB6069850.1"/>
    </source>
</evidence>
<dbReference type="RefSeq" id="WP_170036026.1">
    <property type="nucleotide sequence ID" value="NZ_JABDTL010000002.1"/>
</dbReference>
<dbReference type="EMBL" id="JACHIA010000003">
    <property type="protein sequence ID" value="MBB6069850.1"/>
    <property type="molecule type" value="Genomic_DNA"/>
</dbReference>
<dbReference type="Proteomes" id="UP000582837">
    <property type="component" value="Unassembled WGS sequence"/>
</dbReference>
<accession>A0A841GRQ8</accession>
<evidence type="ECO:0008006" key="3">
    <source>
        <dbReference type="Google" id="ProtNLM"/>
    </source>
</evidence>
<dbReference type="InterPro" id="IPR025051">
    <property type="entry name" value="DUF3990"/>
</dbReference>
<dbReference type="Gene3D" id="3.90.175.10">
    <property type="entry name" value="Diphtheria Toxin, domain 1"/>
    <property type="match status" value="1"/>
</dbReference>
<dbReference type="AlphaFoldDB" id="A0A841GRQ8"/>